<evidence type="ECO:0008006" key="3">
    <source>
        <dbReference type="Google" id="ProtNLM"/>
    </source>
</evidence>
<dbReference type="Proteomes" id="UP000053593">
    <property type="component" value="Unassembled WGS sequence"/>
</dbReference>
<name>A0A0D0CJJ3_9AGAR</name>
<sequence length="92" mass="10484">MIITSVIQIITEKPPFFGQYLTDSAIIIEVLNGVRPPRPESEWFSEDLWDLLVRCWAHNPWDRPSADIVHAELLSMSLSREMFGAMSIAIPS</sequence>
<keyword evidence="2" id="KW-1185">Reference proteome</keyword>
<evidence type="ECO:0000313" key="2">
    <source>
        <dbReference type="Proteomes" id="UP000053593"/>
    </source>
</evidence>
<accession>A0A0D0CJJ3</accession>
<dbReference type="EMBL" id="KN834784">
    <property type="protein sequence ID" value="KIK58522.1"/>
    <property type="molecule type" value="Genomic_DNA"/>
</dbReference>
<dbReference type="AlphaFoldDB" id="A0A0D0CJJ3"/>
<protein>
    <recommendedName>
        <fullName evidence="3">Serine-threonine/tyrosine-protein kinase catalytic domain-containing protein</fullName>
    </recommendedName>
</protein>
<reference evidence="1 2" key="1">
    <citation type="submission" date="2014-04" db="EMBL/GenBank/DDBJ databases">
        <title>Evolutionary Origins and Diversification of the Mycorrhizal Mutualists.</title>
        <authorList>
            <consortium name="DOE Joint Genome Institute"/>
            <consortium name="Mycorrhizal Genomics Consortium"/>
            <person name="Kohler A."/>
            <person name="Kuo A."/>
            <person name="Nagy L.G."/>
            <person name="Floudas D."/>
            <person name="Copeland A."/>
            <person name="Barry K.W."/>
            <person name="Cichocki N."/>
            <person name="Veneault-Fourrey C."/>
            <person name="LaButti K."/>
            <person name="Lindquist E.A."/>
            <person name="Lipzen A."/>
            <person name="Lundell T."/>
            <person name="Morin E."/>
            <person name="Murat C."/>
            <person name="Riley R."/>
            <person name="Ohm R."/>
            <person name="Sun H."/>
            <person name="Tunlid A."/>
            <person name="Henrissat B."/>
            <person name="Grigoriev I.V."/>
            <person name="Hibbett D.S."/>
            <person name="Martin F."/>
        </authorList>
    </citation>
    <scope>NUCLEOTIDE SEQUENCE [LARGE SCALE GENOMIC DNA]</scope>
    <source>
        <strain evidence="1 2">FD-317 M1</strain>
    </source>
</reference>
<organism evidence="1 2">
    <name type="scientific">Collybiopsis luxurians FD-317 M1</name>
    <dbReference type="NCBI Taxonomy" id="944289"/>
    <lineage>
        <taxon>Eukaryota</taxon>
        <taxon>Fungi</taxon>
        <taxon>Dikarya</taxon>
        <taxon>Basidiomycota</taxon>
        <taxon>Agaricomycotina</taxon>
        <taxon>Agaricomycetes</taxon>
        <taxon>Agaricomycetidae</taxon>
        <taxon>Agaricales</taxon>
        <taxon>Marasmiineae</taxon>
        <taxon>Omphalotaceae</taxon>
        <taxon>Collybiopsis</taxon>
        <taxon>Collybiopsis luxurians</taxon>
    </lineage>
</organism>
<dbReference type="HOGENOM" id="CLU_000288_7_26_1"/>
<dbReference type="SUPFAM" id="SSF56112">
    <property type="entry name" value="Protein kinase-like (PK-like)"/>
    <property type="match status" value="1"/>
</dbReference>
<gene>
    <name evidence="1" type="ORF">GYMLUDRAFT_45162</name>
</gene>
<dbReference type="InterPro" id="IPR011009">
    <property type="entry name" value="Kinase-like_dom_sf"/>
</dbReference>
<proteinExistence type="predicted"/>
<dbReference type="Gene3D" id="1.10.510.10">
    <property type="entry name" value="Transferase(Phosphotransferase) domain 1"/>
    <property type="match status" value="1"/>
</dbReference>
<evidence type="ECO:0000313" key="1">
    <source>
        <dbReference type="EMBL" id="KIK58522.1"/>
    </source>
</evidence>